<dbReference type="GO" id="GO:0080120">
    <property type="term" value="P:CAAX-box protein maturation"/>
    <property type="evidence" value="ECO:0007669"/>
    <property type="project" value="UniProtKB-ARBA"/>
</dbReference>
<feature type="transmembrane region" description="Helical" evidence="1">
    <location>
        <begin position="37"/>
        <end position="57"/>
    </location>
</feature>
<feature type="transmembrane region" description="Helical" evidence="1">
    <location>
        <begin position="175"/>
        <end position="191"/>
    </location>
</feature>
<organism evidence="3 4">
    <name type="scientific">Salicibibacter cibarius</name>
    <dbReference type="NCBI Taxonomy" id="2743000"/>
    <lineage>
        <taxon>Bacteria</taxon>
        <taxon>Bacillati</taxon>
        <taxon>Bacillota</taxon>
        <taxon>Bacilli</taxon>
        <taxon>Bacillales</taxon>
        <taxon>Bacillaceae</taxon>
        <taxon>Salicibibacter</taxon>
    </lineage>
</organism>
<dbReference type="KEGG" id="scia:HUG15_06335"/>
<dbReference type="InterPro" id="IPR003675">
    <property type="entry name" value="Rce1/LyrA-like_dom"/>
</dbReference>
<sequence length="240" mass="27165">MSLRYWFVIITFVVVAQLFSAVLAIPLYALGFEFGDVITISTISSFSLGLLIIWLLIRKERDPVRGNEPPMHLGWSLLLGFGGLIAALFAQNIAFQIQQLLYDAPVESENTQMLLDIMNENIWLLLAVVIVGPILEELVFRQAIFGHLYKKMNFFWAALISSLIFSAIHLDFTHILVYAAVGFIFAGLYVWSKRIIVPIIAHVLMNAFASLPILLDIDMEDLEEIEENLQFIFGILGAWM</sequence>
<dbReference type="GO" id="GO:0004175">
    <property type="term" value="F:endopeptidase activity"/>
    <property type="evidence" value="ECO:0007669"/>
    <property type="project" value="UniProtKB-ARBA"/>
</dbReference>
<evidence type="ECO:0000313" key="3">
    <source>
        <dbReference type="EMBL" id="QQK75246.1"/>
    </source>
</evidence>
<dbReference type="RefSeq" id="WP_200127866.1">
    <property type="nucleotide sequence ID" value="NZ_CP054705.1"/>
</dbReference>
<proteinExistence type="predicted"/>
<dbReference type="PANTHER" id="PTHR36435:SF6">
    <property type="entry name" value="ABORTIVE INFECTION PROTEIN"/>
    <property type="match status" value="1"/>
</dbReference>
<feature type="domain" description="CAAX prenyl protease 2/Lysostaphin resistance protein A-like" evidence="2">
    <location>
        <begin position="121"/>
        <end position="208"/>
    </location>
</feature>
<dbReference type="InterPro" id="IPR052710">
    <property type="entry name" value="CAAX_protease"/>
</dbReference>
<dbReference type="AlphaFoldDB" id="A0A7T6Z204"/>
<keyword evidence="1" id="KW-0812">Transmembrane</keyword>
<accession>A0A7T6Z204</accession>
<feature type="transmembrane region" description="Helical" evidence="1">
    <location>
        <begin position="77"/>
        <end position="102"/>
    </location>
</feature>
<feature type="transmembrane region" description="Helical" evidence="1">
    <location>
        <begin position="152"/>
        <end position="169"/>
    </location>
</feature>
<keyword evidence="4" id="KW-1185">Reference proteome</keyword>
<dbReference type="PANTHER" id="PTHR36435">
    <property type="entry name" value="SLR1288 PROTEIN"/>
    <property type="match status" value="1"/>
</dbReference>
<keyword evidence="3" id="KW-0378">Hydrolase</keyword>
<feature type="transmembrane region" description="Helical" evidence="1">
    <location>
        <begin position="122"/>
        <end position="140"/>
    </location>
</feature>
<keyword evidence="3" id="KW-0645">Protease</keyword>
<reference evidence="3 4" key="1">
    <citation type="submission" date="2020-06" db="EMBL/GenBank/DDBJ databases">
        <title>Genomic analysis of Salicibibacter sp. NKC5-3.</title>
        <authorList>
            <person name="Oh Y.J."/>
        </authorList>
    </citation>
    <scope>NUCLEOTIDE SEQUENCE [LARGE SCALE GENOMIC DNA]</scope>
    <source>
        <strain evidence="3 4">NKC5-3</strain>
    </source>
</reference>
<keyword evidence="3" id="KW-0482">Metalloprotease</keyword>
<dbReference type="GO" id="GO:0008237">
    <property type="term" value="F:metallopeptidase activity"/>
    <property type="evidence" value="ECO:0007669"/>
    <property type="project" value="UniProtKB-KW"/>
</dbReference>
<dbReference type="EMBL" id="CP054705">
    <property type="protein sequence ID" value="QQK75246.1"/>
    <property type="molecule type" value="Genomic_DNA"/>
</dbReference>
<keyword evidence="1" id="KW-0472">Membrane</keyword>
<evidence type="ECO:0000313" key="4">
    <source>
        <dbReference type="Proteomes" id="UP000595823"/>
    </source>
</evidence>
<protein>
    <submittedName>
        <fullName evidence="3">CPBP family intramembrane metalloprotease</fullName>
    </submittedName>
</protein>
<keyword evidence="1" id="KW-1133">Transmembrane helix</keyword>
<feature type="transmembrane region" description="Helical" evidence="1">
    <location>
        <begin position="7"/>
        <end position="31"/>
    </location>
</feature>
<dbReference type="Pfam" id="PF02517">
    <property type="entry name" value="Rce1-like"/>
    <property type="match status" value="1"/>
</dbReference>
<gene>
    <name evidence="3" type="ORF">HUG15_06335</name>
</gene>
<name>A0A7T6Z204_9BACI</name>
<evidence type="ECO:0000256" key="1">
    <source>
        <dbReference type="SAM" id="Phobius"/>
    </source>
</evidence>
<evidence type="ECO:0000259" key="2">
    <source>
        <dbReference type="Pfam" id="PF02517"/>
    </source>
</evidence>
<dbReference type="Proteomes" id="UP000595823">
    <property type="component" value="Chromosome"/>
</dbReference>
<dbReference type="GO" id="GO:0006508">
    <property type="term" value="P:proteolysis"/>
    <property type="evidence" value="ECO:0007669"/>
    <property type="project" value="UniProtKB-KW"/>
</dbReference>